<dbReference type="EMBL" id="JBHTHY010000012">
    <property type="protein sequence ID" value="MFD0798614.1"/>
    <property type="molecule type" value="Genomic_DNA"/>
</dbReference>
<dbReference type="RefSeq" id="WP_379935451.1">
    <property type="nucleotide sequence ID" value="NZ_JBHTHY010000012.1"/>
</dbReference>
<organism evidence="4 5">
    <name type="scientific">Maribacter chungangensis</name>
    <dbReference type="NCBI Taxonomy" id="1069117"/>
    <lineage>
        <taxon>Bacteria</taxon>
        <taxon>Pseudomonadati</taxon>
        <taxon>Bacteroidota</taxon>
        <taxon>Flavobacteriia</taxon>
        <taxon>Flavobacteriales</taxon>
        <taxon>Flavobacteriaceae</taxon>
        <taxon>Maribacter</taxon>
    </lineage>
</organism>
<evidence type="ECO:0000259" key="3">
    <source>
        <dbReference type="Pfam" id="PF13100"/>
    </source>
</evidence>
<feature type="compositionally biased region" description="Basic and acidic residues" evidence="1">
    <location>
        <begin position="548"/>
        <end position="562"/>
    </location>
</feature>
<keyword evidence="2" id="KW-0732">Signal</keyword>
<comment type="caution">
    <text evidence="4">The sequence shown here is derived from an EMBL/GenBank/DDBJ whole genome shotgun (WGS) entry which is preliminary data.</text>
</comment>
<dbReference type="Pfam" id="PF13100">
    <property type="entry name" value="OstA_2"/>
    <property type="match status" value="1"/>
</dbReference>
<dbReference type="Gene3D" id="2.60.450.10">
    <property type="entry name" value="Lipopolysaccharide (LPS) transport protein A like domain"/>
    <property type="match status" value="2"/>
</dbReference>
<feature type="signal peptide" evidence="2">
    <location>
        <begin position="1"/>
        <end position="19"/>
    </location>
</feature>
<evidence type="ECO:0000313" key="4">
    <source>
        <dbReference type="EMBL" id="MFD0798614.1"/>
    </source>
</evidence>
<proteinExistence type="predicted"/>
<gene>
    <name evidence="4" type="ORF">ACFQZJ_14165</name>
</gene>
<protein>
    <submittedName>
        <fullName evidence="4">OstA-like protein</fullName>
    </submittedName>
</protein>
<evidence type="ECO:0000256" key="1">
    <source>
        <dbReference type="SAM" id="MobiDB-lite"/>
    </source>
</evidence>
<feature type="domain" description="Organic solvent tolerance-like N-terminal" evidence="3">
    <location>
        <begin position="55"/>
        <end position="186"/>
    </location>
</feature>
<accession>A0ABW3B7P8</accession>
<reference evidence="5" key="1">
    <citation type="journal article" date="2019" name="Int. J. Syst. Evol. Microbiol.">
        <title>The Global Catalogue of Microorganisms (GCM) 10K type strain sequencing project: providing services to taxonomists for standard genome sequencing and annotation.</title>
        <authorList>
            <consortium name="The Broad Institute Genomics Platform"/>
            <consortium name="The Broad Institute Genome Sequencing Center for Infectious Disease"/>
            <person name="Wu L."/>
            <person name="Ma J."/>
        </authorList>
    </citation>
    <scope>NUCLEOTIDE SEQUENCE [LARGE SCALE GENOMIC DNA]</scope>
    <source>
        <strain evidence="5">CCUG 61948</strain>
    </source>
</reference>
<evidence type="ECO:0000256" key="2">
    <source>
        <dbReference type="SAM" id="SignalP"/>
    </source>
</evidence>
<feature type="chain" id="PRO_5046164945" evidence="2">
    <location>
        <begin position="20"/>
        <end position="562"/>
    </location>
</feature>
<feature type="region of interest" description="Disordered" evidence="1">
    <location>
        <begin position="528"/>
        <end position="562"/>
    </location>
</feature>
<evidence type="ECO:0000313" key="5">
    <source>
        <dbReference type="Proteomes" id="UP001597012"/>
    </source>
</evidence>
<name>A0ABW3B7P8_9FLAO</name>
<dbReference type="Proteomes" id="UP001597012">
    <property type="component" value="Unassembled WGS sequence"/>
</dbReference>
<keyword evidence="5" id="KW-1185">Reference proteome</keyword>
<dbReference type="InterPro" id="IPR005653">
    <property type="entry name" value="OstA-like_N"/>
</dbReference>
<sequence length="562" mass="64409">MYRTVLVIVSLLFTIASVAQDEPVETKQINIVYGANFTKNEKEYPGASIFSKDDRQVQFEHQGADLWCDVAIYFQKENRLEAIGNVLLKQGDSVEMTSHKIDYQGDIRLAKAWGNVVLTNSDMTLKTDTLRLNRETQEAYYQDYGTVIDSANVLTSKVGRYFMERKKYQFLDSVHIDNPEYILDSEQLDYYTSSKNAYMYGPSTIVGATYKIYCERGFYDTKVESGYGIKNTRIDYNDRIMEGDSVYFNKAREFASATNNITVTDTINNGVVRAHYAEVHKAKDSLFATKRAVSILVQEQDSLYVHGDTLMITGKKDERITRAFRNAKFFKTDLSGKCDSIHSEERTGITQLITRPILWNAENQMTGDSIHLISNKKTEQLDSLKVLNNAFIISLDSISMEGYNQAKGKDLFGKFIENELKIIDLVKNTEVIYYMYNDDDELIGINKTICSKIRITMENNDVDELTFFTNPDGDMFPEKDLPENSRILKGFVWYGDERIRTKDDIFDEDDNNLELVVIKGLNNPIDIDAEEEQRNKNETDPINAGNSKARDPKEPKIPRKVK</sequence>